<proteinExistence type="predicted"/>
<dbReference type="OrthoDB" id="10269718at2759"/>
<keyword evidence="2" id="KW-1185">Reference proteome</keyword>
<organism evidence="1 2">
    <name type="scientific">Symbiodinium microadriaticum</name>
    <name type="common">Dinoflagellate</name>
    <name type="synonym">Zooxanthella microadriatica</name>
    <dbReference type="NCBI Taxonomy" id="2951"/>
    <lineage>
        <taxon>Eukaryota</taxon>
        <taxon>Sar</taxon>
        <taxon>Alveolata</taxon>
        <taxon>Dinophyceae</taxon>
        <taxon>Suessiales</taxon>
        <taxon>Symbiodiniaceae</taxon>
        <taxon>Symbiodinium</taxon>
    </lineage>
</organism>
<gene>
    <name evidence="1" type="ORF">AK812_SmicGene43344</name>
</gene>
<reference evidence="1 2" key="1">
    <citation type="submission" date="2016-02" db="EMBL/GenBank/DDBJ databases">
        <title>Genome analysis of coral dinoflagellate symbionts highlights evolutionary adaptations to a symbiotic lifestyle.</title>
        <authorList>
            <person name="Aranda M."/>
            <person name="Li Y."/>
            <person name="Liew Y.J."/>
            <person name="Baumgarten S."/>
            <person name="Simakov O."/>
            <person name="Wilson M."/>
            <person name="Piel J."/>
            <person name="Ashoor H."/>
            <person name="Bougouffa S."/>
            <person name="Bajic V.B."/>
            <person name="Ryu T."/>
            <person name="Ravasi T."/>
            <person name="Bayer T."/>
            <person name="Micklem G."/>
            <person name="Kim H."/>
            <person name="Bhak J."/>
            <person name="Lajeunesse T.C."/>
            <person name="Voolstra C.R."/>
        </authorList>
    </citation>
    <scope>NUCLEOTIDE SEQUENCE [LARGE SCALE GENOMIC DNA]</scope>
    <source>
        <strain evidence="1 2">CCMP2467</strain>
    </source>
</reference>
<dbReference type="AlphaFoldDB" id="A0A1Q9C198"/>
<comment type="caution">
    <text evidence="1">The sequence shown here is derived from an EMBL/GenBank/DDBJ whole genome shotgun (WGS) entry which is preliminary data.</text>
</comment>
<name>A0A1Q9C198_SYMMI</name>
<dbReference type="EMBL" id="LSRX01001952">
    <property type="protein sequence ID" value="OLP76689.1"/>
    <property type="molecule type" value="Genomic_DNA"/>
</dbReference>
<evidence type="ECO:0000313" key="2">
    <source>
        <dbReference type="Proteomes" id="UP000186817"/>
    </source>
</evidence>
<protein>
    <submittedName>
        <fullName evidence="1">Uncharacterized protein</fullName>
    </submittedName>
</protein>
<dbReference type="Proteomes" id="UP000186817">
    <property type="component" value="Unassembled WGS sequence"/>
</dbReference>
<sequence>MWAMLVANLMPRKRQESVEQPKQNESQMVVRTVEGFGEAACAGPLLQQPALHREDVNQAVTWALKRLPDMSLTDVEVLEFWGVWCEADFPCLAPCQKDVAMCPEAIKRRV</sequence>
<accession>A0A1Q9C198</accession>
<evidence type="ECO:0000313" key="1">
    <source>
        <dbReference type="EMBL" id="OLP76689.1"/>
    </source>
</evidence>